<dbReference type="AlphaFoldDB" id="A0A0F9SX20"/>
<sequence>MPEKGHAELLISLLWWQQEVLASPARFKAVVGGRRAGKTRLGLIFDITELLDREEGSEAWFLGPTYRQVKMIGWRDVLELIRLAPWLLEGKPNVNELTIPIVGRRQLSFKGCDQPDSLRGPGLVAFNFDEYAFVRNRLIWEKIVRPMIADKKGKGMFQTTPSGREHFCELFELGKSGDNPDWESFEIWTKDAGTVDDDELADIKATTPADFYAQEHECKFLSYEGLAVPEFSPKNWPEGNILPMEMFEKMRKHCTVWGAIDWAKSTGKTAYLEAFIDPEGRVIFTDELSMPGGAPSLVWEKISALNPAEMVVIGHDAYAKESEGFSVAEQLQRASRDDRGSIRLRLVKHYARKADAVSFLKQQCLPGFDSEGNARLPKVMVLEGRCRVYVSQMCKLSHADLEKQGHASQGIRDSFDAGLYLVMRHVKAPAVVSQESDVGRTIKPRDTSDEFESVSGLPMDE</sequence>
<evidence type="ECO:0000313" key="2">
    <source>
        <dbReference type="EMBL" id="KKN33783.1"/>
    </source>
</evidence>
<evidence type="ECO:0000256" key="1">
    <source>
        <dbReference type="SAM" id="MobiDB-lite"/>
    </source>
</evidence>
<dbReference type="Gene3D" id="3.30.420.280">
    <property type="match status" value="1"/>
</dbReference>
<feature type="compositionally biased region" description="Basic and acidic residues" evidence="1">
    <location>
        <begin position="437"/>
        <end position="448"/>
    </location>
</feature>
<gene>
    <name evidence="2" type="ORF">LCGC14_0800420</name>
</gene>
<protein>
    <submittedName>
        <fullName evidence="2">Uncharacterized protein</fullName>
    </submittedName>
</protein>
<proteinExistence type="predicted"/>
<dbReference type="InterPro" id="IPR027417">
    <property type="entry name" value="P-loop_NTPase"/>
</dbReference>
<dbReference type="EMBL" id="LAZR01002152">
    <property type="protein sequence ID" value="KKN33783.1"/>
    <property type="molecule type" value="Genomic_DNA"/>
</dbReference>
<comment type="caution">
    <text evidence="2">The sequence shown here is derived from an EMBL/GenBank/DDBJ whole genome shotgun (WGS) entry which is preliminary data.</text>
</comment>
<feature type="region of interest" description="Disordered" evidence="1">
    <location>
        <begin position="434"/>
        <end position="461"/>
    </location>
</feature>
<organism evidence="2">
    <name type="scientific">marine sediment metagenome</name>
    <dbReference type="NCBI Taxonomy" id="412755"/>
    <lineage>
        <taxon>unclassified sequences</taxon>
        <taxon>metagenomes</taxon>
        <taxon>ecological metagenomes</taxon>
    </lineage>
</organism>
<name>A0A0F9SX20_9ZZZZ</name>
<reference evidence="2" key="1">
    <citation type="journal article" date="2015" name="Nature">
        <title>Complex archaea that bridge the gap between prokaryotes and eukaryotes.</title>
        <authorList>
            <person name="Spang A."/>
            <person name="Saw J.H."/>
            <person name="Jorgensen S.L."/>
            <person name="Zaremba-Niedzwiedzka K."/>
            <person name="Martijn J."/>
            <person name="Lind A.E."/>
            <person name="van Eijk R."/>
            <person name="Schleper C."/>
            <person name="Guy L."/>
            <person name="Ettema T.J."/>
        </authorList>
    </citation>
    <scope>NUCLEOTIDE SEQUENCE</scope>
</reference>
<dbReference type="Pfam" id="PF03237">
    <property type="entry name" value="Terminase_6N"/>
    <property type="match status" value="1"/>
</dbReference>
<accession>A0A0F9SX20</accession>
<dbReference type="Gene3D" id="3.40.50.300">
    <property type="entry name" value="P-loop containing nucleotide triphosphate hydrolases"/>
    <property type="match status" value="1"/>
</dbReference>